<comment type="subcellular location">
    <subcellularLocation>
        <location evidence="1 12">Cell membrane</location>
        <topology evidence="1 12">Multi-pass membrane protein</topology>
    </subcellularLocation>
</comment>
<keyword evidence="9 11" id="KW-0675">Receptor</keyword>
<dbReference type="GO" id="GO:0005886">
    <property type="term" value="C:plasma membrane"/>
    <property type="evidence" value="ECO:0007669"/>
    <property type="project" value="UniProtKB-SubCell"/>
</dbReference>
<sequence>NVTSEPTFFIFAFSTSENQRLIILTVVVLVYLVTLGGNLLIIALICLEPLLHTPMYFFLCNLSTLDILYVSTTLPKLIYVCHTGDHVMSYVSCMVQLYFSAISGITECYLMTAMAIDRYVAICFPLHYSLIMSKKVCVLLAVPAWFVSMVNAIILPCLIHNLKYVNLVFVKSFYCELKTIMNASASDNTFLKTTLTIAMIYVGAIPSCMILASYVRIIYTILKIKSSAGRWKTFSSCSSHLTIVVLCFGCGMSYYLSQSHEKEIFLSFMFVTLVPMFNPLVFSLRNRDITQAIRRRIDWTITS</sequence>
<evidence type="ECO:0000313" key="15">
    <source>
        <dbReference type="Proteomes" id="UP000824782"/>
    </source>
</evidence>
<keyword evidence="6 12" id="KW-1133">Transmembrane helix</keyword>
<dbReference type="SUPFAM" id="SSF81321">
    <property type="entry name" value="Family A G protein-coupled receptor-like"/>
    <property type="match status" value="1"/>
</dbReference>
<proteinExistence type="inferred from homology"/>
<feature type="transmembrane region" description="Helical" evidence="12">
    <location>
        <begin position="198"/>
        <end position="219"/>
    </location>
</feature>
<feature type="non-terminal residue" evidence="14">
    <location>
        <position position="1"/>
    </location>
</feature>
<keyword evidence="8 12" id="KW-0472">Membrane</keyword>
<evidence type="ECO:0000256" key="7">
    <source>
        <dbReference type="ARBA" id="ARBA00023040"/>
    </source>
</evidence>
<evidence type="ECO:0000313" key="14">
    <source>
        <dbReference type="EMBL" id="KAG8545846.1"/>
    </source>
</evidence>
<dbReference type="Pfam" id="PF13853">
    <property type="entry name" value="7tm_4"/>
    <property type="match status" value="1"/>
</dbReference>
<dbReference type="InterPro" id="IPR017452">
    <property type="entry name" value="GPCR_Rhodpsn_7TM"/>
</dbReference>
<dbReference type="InterPro" id="IPR000276">
    <property type="entry name" value="GPCR_Rhodpsn"/>
</dbReference>
<protein>
    <recommendedName>
        <fullName evidence="12">Olfactory receptor</fullName>
    </recommendedName>
</protein>
<accession>A0AAV6ZA37</accession>
<reference evidence="14" key="1">
    <citation type="thesis" date="2020" institute="ProQuest LLC" country="789 East Eisenhower Parkway, Ann Arbor, MI, USA">
        <title>Comparative Genomics and Chromosome Evolution.</title>
        <authorList>
            <person name="Mudd A.B."/>
        </authorList>
    </citation>
    <scope>NUCLEOTIDE SEQUENCE</scope>
    <source>
        <strain evidence="14">237g6f4</strain>
        <tissue evidence="14">Blood</tissue>
    </source>
</reference>
<evidence type="ECO:0000256" key="6">
    <source>
        <dbReference type="ARBA" id="ARBA00022989"/>
    </source>
</evidence>
<keyword evidence="10 11" id="KW-0807">Transducer</keyword>
<dbReference type="PROSITE" id="PS50262">
    <property type="entry name" value="G_PROTEIN_RECEP_F1_2"/>
    <property type="match status" value="1"/>
</dbReference>
<comment type="caution">
    <text evidence="14">The sequence shown here is derived from an EMBL/GenBank/DDBJ whole genome shotgun (WGS) entry which is preliminary data.</text>
</comment>
<feature type="transmembrane region" description="Helical" evidence="12">
    <location>
        <begin position="137"/>
        <end position="162"/>
    </location>
</feature>
<evidence type="ECO:0000256" key="5">
    <source>
        <dbReference type="ARBA" id="ARBA00022725"/>
    </source>
</evidence>
<dbReference type="FunFam" id="1.20.1070.10:FF:000015">
    <property type="entry name" value="Olfactory receptor"/>
    <property type="match status" value="1"/>
</dbReference>
<feature type="non-terminal residue" evidence="14">
    <location>
        <position position="303"/>
    </location>
</feature>
<feature type="transmembrane region" description="Helical" evidence="12">
    <location>
        <begin position="95"/>
        <end position="116"/>
    </location>
</feature>
<dbReference type="AlphaFoldDB" id="A0AAV6ZA37"/>
<evidence type="ECO:0000256" key="8">
    <source>
        <dbReference type="ARBA" id="ARBA00023136"/>
    </source>
</evidence>
<keyword evidence="7 11" id="KW-0297">G-protein coupled receptor</keyword>
<feature type="transmembrane region" description="Helical" evidence="12">
    <location>
        <begin position="21"/>
        <end position="47"/>
    </location>
</feature>
<dbReference type="PROSITE" id="PS00237">
    <property type="entry name" value="G_PROTEIN_RECEP_F1_1"/>
    <property type="match status" value="1"/>
</dbReference>
<organism evidence="14 15">
    <name type="scientific">Engystomops pustulosus</name>
    <name type="common">Tungara frog</name>
    <name type="synonym">Physalaemus pustulosus</name>
    <dbReference type="NCBI Taxonomy" id="76066"/>
    <lineage>
        <taxon>Eukaryota</taxon>
        <taxon>Metazoa</taxon>
        <taxon>Chordata</taxon>
        <taxon>Craniata</taxon>
        <taxon>Vertebrata</taxon>
        <taxon>Euteleostomi</taxon>
        <taxon>Amphibia</taxon>
        <taxon>Batrachia</taxon>
        <taxon>Anura</taxon>
        <taxon>Neobatrachia</taxon>
        <taxon>Hyloidea</taxon>
        <taxon>Leptodactylidae</taxon>
        <taxon>Leiuperinae</taxon>
        <taxon>Engystomops</taxon>
    </lineage>
</organism>
<dbReference type="GO" id="GO:0004930">
    <property type="term" value="F:G protein-coupled receptor activity"/>
    <property type="evidence" value="ECO:0007669"/>
    <property type="project" value="UniProtKB-KW"/>
</dbReference>
<evidence type="ECO:0000256" key="3">
    <source>
        <dbReference type="ARBA" id="ARBA00022606"/>
    </source>
</evidence>
<dbReference type="EMBL" id="WNYA01001399">
    <property type="protein sequence ID" value="KAG8545846.1"/>
    <property type="molecule type" value="Genomic_DNA"/>
</dbReference>
<keyword evidence="3 12" id="KW-0716">Sensory transduction</keyword>
<dbReference type="PRINTS" id="PR00245">
    <property type="entry name" value="OLFACTORYR"/>
</dbReference>
<feature type="transmembrane region" description="Helical" evidence="12">
    <location>
        <begin position="54"/>
        <end position="75"/>
    </location>
</feature>
<evidence type="ECO:0000259" key="13">
    <source>
        <dbReference type="PROSITE" id="PS50262"/>
    </source>
</evidence>
<gene>
    <name evidence="14" type="ORF">GDO81_020209</name>
</gene>
<evidence type="ECO:0000256" key="2">
    <source>
        <dbReference type="ARBA" id="ARBA00022475"/>
    </source>
</evidence>
<name>A0AAV6ZA37_ENGPU</name>
<feature type="transmembrane region" description="Helical" evidence="12">
    <location>
        <begin position="240"/>
        <end position="258"/>
    </location>
</feature>
<dbReference type="Proteomes" id="UP000824782">
    <property type="component" value="Unassembled WGS sequence"/>
</dbReference>
<feature type="domain" description="G-protein coupled receptors family 1 profile" evidence="13">
    <location>
        <begin position="37"/>
        <end position="248"/>
    </location>
</feature>
<dbReference type="InterPro" id="IPR000725">
    <property type="entry name" value="Olfact_rcpt"/>
</dbReference>
<dbReference type="GO" id="GO:0004984">
    <property type="term" value="F:olfactory receptor activity"/>
    <property type="evidence" value="ECO:0007669"/>
    <property type="project" value="InterPro"/>
</dbReference>
<evidence type="ECO:0000256" key="9">
    <source>
        <dbReference type="ARBA" id="ARBA00023170"/>
    </source>
</evidence>
<evidence type="ECO:0000256" key="4">
    <source>
        <dbReference type="ARBA" id="ARBA00022692"/>
    </source>
</evidence>
<evidence type="ECO:0000256" key="10">
    <source>
        <dbReference type="ARBA" id="ARBA00023224"/>
    </source>
</evidence>
<dbReference type="Gene3D" id="1.20.1070.10">
    <property type="entry name" value="Rhodopsin 7-helix transmembrane proteins"/>
    <property type="match status" value="1"/>
</dbReference>
<keyword evidence="4 11" id="KW-0812">Transmembrane</keyword>
<evidence type="ECO:0000256" key="11">
    <source>
        <dbReference type="RuleBase" id="RU000688"/>
    </source>
</evidence>
<feature type="transmembrane region" description="Helical" evidence="12">
    <location>
        <begin position="264"/>
        <end position="284"/>
    </location>
</feature>
<evidence type="ECO:0000256" key="12">
    <source>
        <dbReference type="RuleBase" id="RU363047"/>
    </source>
</evidence>
<dbReference type="PANTHER" id="PTHR26453">
    <property type="entry name" value="OLFACTORY RECEPTOR"/>
    <property type="match status" value="1"/>
</dbReference>
<dbReference type="PRINTS" id="PR00237">
    <property type="entry name" value="GPCRRHODOPSN"/>
</dbReference>
<comment type="similarity">
    <text evidence="11">Belongs to the G-protein coupled receptor 1 family.</text>
</comment>
<evidence type="ECO:0000256" key="1">
    <source>
        <dbReference type="ARBA" id="ARBA00004651"/>
    </source>
</evidence>
<keyword evidence="15" id="KW-1185">Reference proteome</keyword>
<keyword evidence="5 12" id="KW-0552">Olfaction</keyword>
<keyword evidence="2 12" id="KW-1003">Cell membrane</keyword>